<dbReference type="GeneID" id="30034061"/>
<proteinExistence type="predicted"/>
<feature type="region of interest" description="Disordered" evidence="2">
    <location>
        <begin position="445"/>
        <end position="556"/>
    </location>
</feature>
<dbReference type="EMBL" id="CP014503">
    <property type="protein sequence ID" value="ANB14579.1"/>
    <property type="molecule type" value="Genomic_DNA"/>
</dbReference>
<organism evidence="3 4">
    <name type="scientific">Sugiyamaella lignohabitans</name>
    <dbReference type="NCBI Taxonomy" id="796027"/>
    <lineage>
        <taxon>Eukaryota</taxon>
        <taxon>Fungi</taxon>
        <taxon>Dikarya</taxon>
        <taxon>Ascomycota</taxon>
        <taxon>Saccharomycotina</taxon>
        <taxon>Dipodascomycetes</taxon>
        <taxon>Dipodascales</taxon>
        <taxon>Trichomonascaceae</taxon>
        <taxon>Sugiyamaella</taxon>
    </lineage>
</organism>
<feature type="compositionally biased region" description="Basic residues" evidence="2">
    <location>
        <begin position="54"/>
        <end position="65"/>
    </location>
</feature>
<evidence type="ECO:0000256" key="2">
    <source>
        <dbReference type="SAM" id="MobiDB-lite"/>
    </source>
</evidence>
<protein>
    <submittedName>
        <fullName evidence="3">Uncharacterized protein</fullName>
    </submittedName>
</protein>
<evidence type="ECO:0000313" key="3">
    <source>
        <dbReference type="EMBL" id="ANB14579.1"/>
    </source>
</evidence>
<feature type="compositionally biased region" description="Basic and acidic residues" evidence="2">
    <location>
        <begin position="498"/>
        <end position="515"/>
    </location>
</feature>
<feature type="compositionally biased region" description="Low complexity" evidence="2">
    <location>
        <begin position="537"/>
        <end position="555"/>
    </location>
</feature>
<feature type="coiled-coil region" evidence="1">
    <location>
        <begin position="150"/>
        <end position="295"/>
    </location>
</feature>
<evidence type="ECO:0000313" key="4">
    <source>
        <dbReference type="Proteomes" id="UP000189580"/>
    </source>
</evidence>
<reference evidence="3 4" key="1">
    <citation type="submission" date="2016-02" db="EMBL/GenBank/DDBJ databases">
        <title>Complete genome sequence and transcriptome regulation of the pentose utilising yeast Sugiyamaella lignohabitans.</title>
        <authorList>
            <person name="Bellasio M."/>
            <person name="Peymann A."/>
            <person name="Valli M."/>
            <person name="Sipitzky M."/>
            <person name="Graf A."/>
            <person name="Sauer M."/>
            <person name="Marx H."/>
            <person name="Mattanovich D."/>
        </authorList>
    </citation>
    <scope>NUCLEOTIDE SEQUENCE [LARGE SCALE GENOMIC DNA]</scope>
    <source>
        <strain evidence="3 4">CBS 10342</strain>
    </source>
</reference>
<name>A0A167EXN4_9ASCO</name>
<dbReference type="Proteomes" id="UP000189580">
    <property type="component" value="Chromosome b"/>
</dbReference>
<feature type="region of interest" description="Disordered" evidence="2">
    <location>
        <begin position="665"/>
        <end position="720"/>
    </location>
</feature>
<feature type="compositionally biased region" description="Polar residues" evidence="2">
    <location>
        <begin position="44"/>
        <end position="53"/>
    </location>
</feature>
<dbReference type="RefSeq" id="XP_018737056.1">
    <property type="nucleotide sequence ID" value="XM_018879108.1"/>
</dbReference>
<dbReference type="OrthoDB" id="4088568at2759"/>
<feature type="compositionally biased region" description="Polar residues" evidence="2">
    <location>
        <begin position="69"/>
        <end position="79"/>
    </location>
</feature>
<evidence type="ECO:0000256" key="1">
    <source>
        <dbReference type="SAM" id="Coils"/>
    </source>
</evidence>
<keyword evidence="4" id="KW-1185">Reference proteome</keyword>
<feature type="compositionally biased region" description="Low complexity" evidence="2">
    <location>
        <begin position="516"/>
        <end position="527"/>
    </location>
</feature>
<keyword evidence="1" id="KW-0175">Coiled coil</keyword>
<accession>A0A167EXN4</accession>
<feature type="region of interest" description="Disordered" evidence="2">
    <location>
        <begin position="345"/>
        <end position="388"/>
    </location>
</feature>
<dbReference type="AlphaFoldDB" id="A0A167EXN4"/>
<feature type="compositionally biased region" description="Low complexity" evidence="2">
    <location>
        <begin position="674"/>
        <end position="720"/>
    </location>
</feature>
<gene>
    <name evidence="3" type="ORF">AWJ20_2179</name>
</gene>
<feature type="region of interest" description="Disordered" evidence="2">
    <location>
        <begin position="33"/>
        <end position="79"/>
    </location>
</feature>
<sequence length="753" mass="84167">MQAARNLEKRFSLDSISSRIIARHWDQEQLDQLDQQQQNEPPFDTSQPTQSHLKYQRPRPRQRQRRTQDLGQSLRDQNQDPSHILTHILDQNSPESSQQQEQQETQNSLSRNYNCHCTNSPCDCFVLLTKKIDMLQKDLNVAVEVGQALLKTHEDYVAESQAEAAQMEESINSMTLNLQSVMRENDKLLVNNSELISQLHENSKALQESDSKIEKLSHELNSSKDRIIRLNTFMLQAKELEAQISSLEMIRQGLQDDLQQTEREKQLAELKWRKAERLLEKLTDQYEKLEEESVQSQKPTASRLAFLNDQSIKKTISDLQKNVLGANERANIPATSTPVKYKHETWSANTSSQQPQFPMLISPPSSGKRGRSHLRNSSKSTLNGQPLGPLYEDESFREFFGDESADSSFPYYSSNQHDIKREYVLSSPLHSRQNSCLANEYRTASDNYGSASGKDSPLDSSSHEPIRNTVEFNNGLPTPNDTLEHEIDLPETQTSSDDINHEERMDESINQDSDRSVTSNTESVESTPAGPSSPTDSIKSSASTATSIPSSALTPISPRYEPMLRRAASHESIFSVFVETHLHNGHSRNSSTTTAAIDLSPALGPFSHKGLPSFYSQRTGVALAEISTEMSLAPPSKLLNPEYSNSQRSRQLLFAAISNNTKQAVKIPARRNSIESSTTSDLSGSSDQDRPSSSWASLFSRLRNPTSTTNTTPTSTPRSPADTLIAKILADPIQTHVLASPSDVSEAMNSTIL</sequence>
<dbReference type="KEGG" id="slb:AWJ20_2179"/>
<feature type="compositionally biased region" description="Polar residues" evidence="2">
    <location>
        <begin position="346"/>
        <end position="356"/>
    </location>
</feature>
<feature type="compositionally biased region" description="Polar residues" evidence="2">
    <location>
        <begin position="470"/>
        <end position="481"/>
    </location>
</feature>